<dbReference type="PROSITE" id="PS00893">
    <property type="entry name" value="NUDIX_BOX"/>
    <property type="match status" value="1"/>
</dbReference>
<keyword evidence="8" id="KW-0460">Magnesium</keyword>
<comment type="caution">
    <text evidence="12">The sequence shown here is derived from an EMBL/GenBank/DDBJ whole genome shotgun (WGS) entry which is preliminary data.</text>
</comment>
<dbReference type="SUPFAM" id="SSF55811">
    <property type="entry name" value="Nudix"/>
    <property type="match status" value="1"/>
</dbReference>
<dbReference type="InterPro" id="IPR000086">
    <property type="entry name" value="NUDIX_hydrolase_dom"/>
</dbReference>
<dbReference type="PANTHER" id="PTHR12629:SF0">
    <property type="entry name" value="DIPHOSPHOINOSITOL-POLYPHOSPHATE DIPHOSPHATASE"/>
    <property type="match status" value="1"/>
</dbReference>
<dbReference type="EMBL" id="JBEHCU010013737">
    <property type="protein sequence ID" value="KAL1374029.1"/>
    <property type="molecule type" value="Genomic_DNA"/>
</dbReference>
<organism evidence="12 13">
    <name type="scientific">Culex pipiens pipiens</name>
    <name type="common">Northern house mosquito</name>
    <dbReference type="NCBI Taxonomy" id="38569"/>
    <lineage>
        <taxon>Eukaryota</taxon>
        <taxon>Metazoa</taxon>
        <taxon>Ecdysozoa</taxon>
        <taxon>Arthropoda</taxon>
        <taxon>Hexapoda</taxon>
        <taxon>Insecta</taxon>
        <taxon>Pterygota</taxon>
        <taxon>Neoptera</taxon>
        <taxon>Endopterygota</taxon>
        <taxon>Diptera</taxon>
        <taxon>Nematocera</taxon>
        <taxon>Culicoidea</taxon>
        <taxon>Culicidae</taxon>
        <taxon>Culicinae</taxon>
        <taxon>Culicini</taxon>
        <taxon>Culex</taxon>
        <taxon>Culex</taxon>
    </lineage>
</organism>
<evidence type="ECO:0000256" key="5">
    <source>
        <dbReference type="ARBA" id="ARBA00022490"/>
    </source>
</evidence>
<protein>
    <recommendedName>
        <fullName evidence="4">diphosphoinositol-polyphosphate diphosphatase</fullName>
        <ecNumber evidence="4">3.6.1.52</ecNumber>
    </recommendedName>
</protein>
<dbReference type="CDD" id="cd04666">
    <property type="entry name" value="NUDIX_DIPP2_like_Nudt4"/>
    <property type="match status" value="1"/>
</dbReference>
<proteinExistence type="inferred from homology"/>
<dbReference type="PROSITE" id="PS51462">
    <property type="entry name" value="NUDIX"/>
    <property type="match status" value="1"/>
</dbReference>
<evidence type="ECO:0000259" key="11">
    <source>
        <dbReference type="PROSITE" id="PS51462"/>
    </source>
</evidence>
<dbReference type="FunFam" id="3.90.79.10:FF:000002">
    <property type="entry name" value="diphosphoinositol polyphosphate phosphohydrolase 1"/>
    <property type="match status" value="1"/>
</dbReference>
<dbReference type="GO" id="GO:0005737">
    <property type="term" value="C:cytoplasm"/>
    <property type="evidence" value="ECO:0007669"/>
    <property type="project" value="UniProtKB-SubCell"/>
</dbReference>
<comment type="catalytic activity">
    <reaction evidence="9">
        <text>diphospho-myo-inositol polyphosphate + H2O = myo-inositol polyphosphate + phosphate.</text>
        <dbReference type="EC" id="3.6.1.52"/>
    </reaction>
</comment>
<comment type="subcellular location">
    <subcellularLocation>
        <location evidence="2">Cytoplasm</location>
    </subcellularLocation>
</comment>
<evidence type="ECO:0000256" key="8">
    <source>
        <dbReference type="ARBA" id="ARBA00022842"/>
    </source>
</evidence>
<keyword evidence="7" id="KW-0378">Hydrolase</keyword>
<dbReference type="InterPro" id="IPR020084">
    <property type="entry name" value="NUDIX_hydrolase_CS"/>
</dbReference>
<dbReference type="AlphaFoldDB" id="A0ABD1CCC2"/>
<keyword evidence="6" id="KW-0479">Metal-binding</keyword>
<sequence>MLCRKQPKLANLYNRRPSTAASCCVCGCVRVRVCLLLSRGQSGNRKSAPPVISQEETARTSVVQEVFISYCFLESPKSIVRRKNKLLIYQDGYRRRAACICVRSEAEEEVLLVTSSRRPELWIVPGGGVEPDEESSLTATREVLEEAGVTGELGRCLGIFEVFVMVVTQELEEWEDSKTIGRKRQWFSIEEALAQLALHKPTQRHYLQQLRHSKNNSTSTANCIHIVTDDPDDEPDLAEAAVEADGEPGGEATGEEEPTSEAAS</sequence>
<evidence type="ECO:0000313" key="13">
    <source>
        <dbReference type="Proteomes" id="UP001562425"/>
    </source>
</evidence>
<evidence type="ECO:0000256" key="9">
    <source>
        <dbReference type="ARBA" id="ARBA00033994"/>
    </source>
</evidence>
<evidence type="ECO:0000256" key="1">
    <source>
        <dbReference type="ARBA" id="ARBA00001946"/>
    </source>
</evidence>
<dbReference type="GO" id="GO:0008486">
    <property type="term" value="F:diphosphoinositol-polyphosphate diphosphatase activity"/>
    <property type="evidence" value="ECO:0007669"/>
    <property type="project" value="UniProtKB-EC"/>
</dbReference>
<name>A0ABD1CCC2_CULPP</name>
<evidence type="ECO:0000256" key="7">
    <source>
        <dbReference type="ARBA" id="ARBA00022801"/>
    </source>
</evidence>
<feature type="domain" description="Nudix hydrolase" evidence="11">
    <location>
        <begin position="93"/>
        <end position="211"/>
    </location>
</feature>
<dbReference type="InterPro" id="IPR047198">
    <property type="entry name" value="DDP-like_NUDIX"/>
</dbReference>
<keyword evidence="13" id="KW-1185">Reference proteome</keyword>
<keyword evidence="5" id="KW-0963">Cytoplasm</keyword>
<reference evidence="12 13" key="1">
    <citation type="submission" date="2024-05" db="EMBL/GenBank/DDBJ databases">
        <title>Culex pipiens pipiens assembly and annotation.</title>
        <authorList>
            <person name="Alout H."/>
            <person name="Durand T."/>
        </authorList>
    </citation>
    <scope>NUCLEOTIDE SEQUENCE [LARGE SCALE GENOMIC DNA]</scope>
    <source>
        <strain evidence="12">HA-2024</strain>
        <tissue evidence="12">Whole body</tissue>
    </source>
</reference>
<evidence type="ECO:0000256" key="6">
    <source>
        <dbReference type="ARBA" id="ARBA00022723"/>
    </source>
</evidence>
<comment type="cofactor">
    <cofactor evidence="1">
        <name>Mg(2+)</name>
        <dbReference type="ChEBI" id="CHEBI:18420"/>
    </cofactor>
</comment>
<evidence type="ECO:0000313" key="12">
    <source>
        <dbReference type="EMBL" id="KAL1374029.1"/>
    </source>
</evidence>
<dbReference type="Gene3D" id="3.90.79.10">
    <property type="entry name" value="Nucleoside Triphosphate Pyrophosphohydrolase"/>
    <property type="match status" value="1"/>
</dbReference>
<comment type="similarity">
    <text evidence="3">Belongs to the Nudix hydrolase family. DIPP subfamily.</text>
</comment>
<dbReference type="PANTHER" id="PTHR12629">
    <property type="entry name" value="DIPHOSPHOINOSITOL POLYPHOSPHATE PHOSPHOHYDROLASE"/>
    <property type="match status" value="1"/>
</dbReference>
<evidence type="ECO:0000256" key="3">
    <source>
        <dbReference type="ARBA" id="ARBA00008266"/>
    </source>
</evidence>
<dbReference type="Pfam" id="PF00293">
    <property type="entry name" value="NUDIX"/>
    <property type="match status" value="1"/>
</dbReference>
<feature type="region of interest" description="Disordered" evidence="10">
    <location>
        <begin position="242"/>
        <end position="264"/>
    </location>
</feature>
<dbReference type="Proteomes" id="UP001562425">
    <property type="component" value="Unassembled WGS sequence"/>
</dbReference>
<evidence type="ECO:0000256" key="10">
    <source>
        <dbReference type="SAM" id="MobiDB-lite"/>
    </source>
</evidence>
<evidence type="ECO:0000256" key="2">
    <source>
        <dbReference type="ARBA" id="ARBA00004496"/>
    </source>
</evidence>
<gene>
    <name evidence="12" type="ORF">pipiens_005023</name>
</gene>
<dbReference type="InterPro" id="IPR015797">
    <property type="entry name" value="NUDIX_hydrolase-like_dom_sf"/>
</dbReference>
<dbReference type="GO" id="GO:0046872">
    <property type="term" value="F:metal ion binding"/>
    <property type="evidence" value="ECO:0007669"/>
    <property type="project" value="UniProtKB-KW"/>
</dbReference>
<evidence type="ECO:0000256" key="4">
    <source>
        <dbReference type="ARBA" id="ARBA00012527"/>
    </source>
</evidence>
<dbReference type="EC" id="3.6.1.52" evidence="4"/>
<accession>A0ABD1CCC2</accession>